<evidence type="ECO:0000256" key="2">
    <source>
        <dbReference type="ARBA" id="ARBA00023125"/>
    </source>
</evidence>
<evidence type="ECO:0000259" key="5">
    <source>
        <dbReference type="PROSITE" id="PS50977"/>
    </source>
</evidence>
<organism evidence="6 7">
    <name type="scientific">Isoptericola cucumis</name>
    <dbReference type="NCBI Taxonomy" id="1776856"/>
    <lineage>
        <taxon>Bacteria</taxon>
        <taxon>Bacillati</taxon>
        <taxon>Actinomycetota</taxon>
        <taxon>Actinomycetes</taxon>
        <taxon>Micrococcales</taxon>
        <taxon>Promicromonosporaceae</taxon>
        <taxon>Isoptericola</taxon>
    </lineage>
</organism>
<comment type="caution">
    <text evidence="6">The sequence shown here is derived from an EMBL/GenBank/DDBJ whole genome shotgun (WGS) entry which is preliminary data.</text>
</comment>
<evidence type="ECO:0000313" key="7">
    <source>
        <dbReference type="Proteomes" id="UP000632535"/>
    </source>
</evidence>
<evidence type="ECO:0000313" key="6">
    <source>
        <dbReference type="EMBL" id="GGI05099.1"/>
    </source>
</evidence>
<protein>
    <submittedName>
        <fullName evidence="6">TetR family transcriptional regulator</fullName>
    </submittedName>
</protein>
<gene>
    <name evidence="6" type="ORF">GCM10007368_04460</name>
</gene>
<proteinExistence type="predicted"/>
<keyword evidence="2 4" id="KW-0238">DNA-binding</keyword>
<dbReference type="Pfam" id="PF00440">
    <property type="entry name" value="TetR_N"/>
    <property type="match status" value="1"/>
</dbReference>
<reference evidence="7" key="1">
    <citation type="journal article" date="2019" name="Int. J. Syst. Evol. Microbiol.">
        <title>The Global Catalogue of Microorganisms (GCM) 10K type strain sequencing project: providing services to taxonomists for standard genome sequencing and annotation.</title>
        <authorList>
            <consortium name="The Broad Institute Genomics Platform"/>
            <consortium name="The Broad Institute Genome Sequencing Center for Infectious Disease"/>
            <person name="Wu L."/>
            <person name="Ma J."/>
        </authorList>
    </citation>
    <scope>NUCLEOTIDE SEQUENCE [LARGE SCALE GENOMIC DNA]</scope>
    <source>
        <strain evidence="7">CCM 8653</strain>
    </source>
</reference>
<accession>A0ABQ2B0S3</accession>
<dbReference type="InterPro" id="IPR001647">
    <property type="entry name" value="HTH_TetR"/>
</dbReference>
<feature type="domain" description="HTH tetR-type" evidence="5">
    <location>
        <begin position="7"/>
        <end position="67"/>
    </location>
</feature>
<dbReference type="InterPro" id="IPR009057">
    <property type="entry name" value="Homeodomain-like_sf"/>
</dbReference>
<keyword evidence="1" id="KW-0805">Transcription regulation</keyword>
<dbReference type="PANTHER" id="PTHR30055:SF234">
    <property type="entry name" value="HTH-TYPE TRANSCRIPTIONAL REGULATOR BETI"/>
    <property type="match status" value="1"/>
</dbReference>
<keyword evidence="7" id="KW-1185">Reference proteome</keyword>
<dbReference type="PRINTS" id="PR00455">
    <property type="entry name" value="HTHTETR"/>
</dbReference>
<name>A0ABQ2B0S3_9MICO</name>
<sequence>MPRTPASHTRERIQSAALELFAAQGLQQTSMRQIADRLGLTKPALYYHFASREELVRSLVQPLVDDVEELLARVEAQDADDAAGPRPVLEAFFDITYRHRAINQLAVRELSALAYLDLGTRVVGWRHRLTTLLVGADADLAARTRAVVAAGGLADCIVMFPEVSLDDLRTPAIDAACAALVGDPTPPRDTVRG</sequence>
<dbReference type="PROSITE" id="PS50977">
    <property type="entry name" value="HTH_TETR_2"/>
    <property type="match status" value="1"/>
</dbReference>
<dbReference type="InterPro" id="IPR050109">
    <property type="entry name" value="HTH-type_TetR-like_transc_reg"/>
</dbReference>
<dbReference type="PANTHER" id="PTHR30055">
    <property type="entry name" value="HTH-TYPE TRANSCRIPTIONAL REGULATOR RUTR"/>
    <property type="match status" value="1"/>
</dbReference>
<dbReference type="Gene3D" id="1.10.357.10">
    <property type="entry name" value="Tetracycline Repressor, domain 2"/>
    <property type="match status" value="1"/>
</dbReference>
<evidence type="ECO:0000256" key="1">
    <source>
        <dbReference type="ARBA" id="ARBA00023015"/>
    </source>
</evidence>
<dbReference type="EMBL" id="BMDG01000002">
    <property type="protein sequence ID" value="GGI05099.1"/>
    <property type="molecule type" value="Genomic_DNA"/>
</dbReference>
<dbReference type="RefSeq" id="WP_188522044.1">
    <property type="nucleotide sequence ID" value="NZ_BMDG01000002.1"/>
</dbReference>
<evidence type="ECO:0000256" key="3">
    <source>
        <dbReference type="ARBA" id="ARBA00023163"/>
    </source>
</evidence>
<dbReference type="Proteomes" id="UP000632535">
    <property type="component" value="Unassembled WGS sequence"/>
</dbReference>
<evidence type="ECO:0000256" key="4">
    <source>
        <dbReference type="PROSITE-ProRule" id="PRU00335"/>
    </source>
</evidence>
<keyword evidence="3" id="KW-0804">Transcription</keyword>
<dbReference type="SUPFAM" id="SSF46689">
    <property type="entry name" value="Homeodomain-like"/>
    <property type="match status" value="1"/>
</dbReference>
<feature type="DNA-binding region" description="H-T-H motif" evidence="4">
    <location>
        <begin position="30"/>
        <end position="49"/>
    </location>
</feature>